<dbReference type="Proteomes" id="UP000587415">
    <property type="component" value="Unassembled WGS sequence"/>
</dbReference>
<dbReference type="AlphaFoldDB" id="A0A7X6BNF3"/>
<name>A0A7X6BNF3_9CAUL</name>
<keyword evidence="2" id="KW-1185">Reference proteome</keyword>
<protein>
    <submittedName>
        <fullName evidence="1">Uncharacterized protein</fullName>
    </submittedName>
</protein>
<dbReference type="EMBL" id="JAATJM010000002">
    <property type="protein sequence ID" value="NJC42113.1"/>
    <property type="molecule type" value="Genomic_DNA"/>
</dbReference>
<proteinExistence type="predicted"/>
<gene>
    <name evidence="1" type="ORF">GGQ87_002408</name>
</gene>
<sequence length="150" mass="15637">MVDSSLQHAELAAALIAVSDQRCEDYLVGVTVQRNSGSSTLSVVADALGTVGGLASEAAAANAFAASSLFVNNTSKTLNANVFGGRDFAIIYDAVKRGRDAERRVLLDRGMNGDFDALGRNQVLAEIYPYDLDCGISYGLSRISAAVAAS</sequence>
<accession>A0A7X6BNF3</accession>
<comment type="caution">
    <text evidence="1">The sequence shown here is derived from an EMBL/GenBank/DDBJ whole genome shotgun (WGS) entry which is preliminary data.</text>
</comment>
<reference evidence="1 2" key="1">
    <citation type="submission" date="2020-03" db="EMBL/GenBank/DDBJ databases">
        <title>Genomic Encyclopedia of Type Strains, Phase IV (KMG-IV): sequencing the most valuable type-strain genomes for metagenomic binning, comparative biology and taxonomic classification.</title>
        <authorList>
            <person name="Goeker M."/>
        </authorList>
    </citation>
    <scope>NUCLEOTIDE SEQUENCE [LARGE SCALE GENOMIC DNA]</scope>
    <source>
        <strain evidence="1 2">DSM 4736</strain>
    </source>
</reference>
<evidence type="ECO:0000313" key="1">
    <source>
        <dbReference type="EMBL" id="NJC42113.1"/>
    </source>
</evidence>
<evidence type="ECO:0000313" key="2">
    <source>
        <dbReference type="Proteomes" id="UP000587415"/>
    </source>
</evidence>
<organism evidence="1 2">
    <name type="scientific">Brevundimonas alba</name>
    <dbReference type="NCBI Taxonomy" id="74314"/>
    <lineage>
        <taxon>Bacteria</taxon>
        <taxon>Pseudomonadati</taxon>
        <taxon>Pseudomonadota</taxon>
        <taxon>Alphaproteobacteria</taxon>
        <taxon>Caulobacterales</taxon>
        <taxon>Caulobacteraceae</taxon>
        <taxon>Brevundimonas</taxon>
    </lineage>
</organism>